<evidence type="ECO:0000313" key="1">
    <source>
        <dbReference type="EMBL" id="MFC6035396.1"/>
    </source>
</evidence>
<protein>
    <submittedName>
        <fullName evidence="1">Uncharacterized protein</fullName>
    </submittedName>
</protein>
<dbReference type="RefSeq" id="WP_379879281.1">
    <property type="nucleotide sequence ID" value="NZ_JBHPON010000001.1"/>
</dbReference>
<reference evidence="1 2" key="1">
    <citation type="submission" date="2024-09" db="EMBL/GenBank/DDBJ databases">
        <authorList>
            <person name="Zhang Z.-H."/>
        </authorList>
    </citation>
    <scope>NUCLEOTIDE SEQUENCE [LARGE SCALE GENOMIC DNA]</scope>
    <source>
        <strain evidence="1 2">HHTR114</strain>
    </source>
</reference>
<name>A0ABW1KWG8_9PROT</name>
<proteinExistence type="predicted"/>
<gene>
    <name evidence="1" type="ORF">ACFMB1_07565</name>
</gene>
<organism evidence="1 2">
    <name type="scientific">Hyphococcus aureus</name>
    <dbReference type="NCBI Taxonomy" id="2666033"/>
    <lineage>
        <taxon>Bacteria</taxon>
        <taxon>Pseudomonadati</taxon>
        <taxon>Pseudomonadota</taxon>
        <taxon>Alphaproteobacteria</taxon>
        <taxon>Parvularculales</taxon>
        <taxon>Parvularculaceae</taxon>
        <taxon>Hyphococcus</taxon>
    </lineage>
</organism>
<sequence>MDELTWIADRGEQVLGVVFGDRIDDDFGRVALCQAPKAEFRVVLQTIKPSN</sequence>
<dbReference type="Proteomes" id="UP001596116">
    <property type="component" value="Unassembled WGS sequence"/>
</dbReference>
<comment type="caution">
    <text evidence="1">The sequence shown here is derived from an EMBL/GenBank/DDBJ whole genome shotgun (WGS) entry which is preliminary data.</text>
</comment>
<dbReference type="EMBL" id="JBHPON010000001">
    <property type="protein sequence ID" value="MFC6035396.1"/>
    <property type="molecule type" value="Genomic_DNA"/>
</dbReference>
<keyword evidence="2" id="KW-1185">Reference proteome</keyword>
<evidence type="ECO:0000313" key="2">
    <source>
        <dbReference type="Proteomes" id="UP001596116"/>
    </source>
</evidence>
<accession>A0ABW1KWG8</accession>